<name>A0A8D8AI94_CULPI</name>
<dbReference type="EMBL" id="HBUE01027826">
    <property type="protein sequence ID" value="CAG6455122.1"/>
    <property type="molecule type" value="Transcribed_RNA"/>
</dbReference>
<reference evidence="1" key="1">
    <citation type="submission" date="2021-05" db="EMBL/GenBank/DDBJ databases">
        <authorList>
            <person name="Alioto T."/>
            <person name="Alioto T."/>
            <person name="Gomez Garrido J."/>
        </authorList>
    </citation>
    <scope>NUCLEOTIDE SEQUENCE</scope>
</reference>
<protein>
    <submittedName>
        <fullName evidence="1">(northern house mosquito) hypothetical protein</fullName>
    </submittedName>
</protein>
<accession>A0A8D8AI94</accession>
<organism evidence="1">
    <name type="scientific">Culex pipiens</name>
    <name type="common">House mosquito</name>
    <dbReference type="NCBI Taxonomy" id="7175"/>
    <lineage>
        <taxon>Eukaryota</taxon>
        <taxon>Metazoa</taxon>
        <taxon>Ecdysozoa</taxon>
        <taxon>Arthropoda</taxon>
        <taxon>Hexapoda</taxon>
        <taxon>Insecta</taxon>
        <taxon>Pterygota</taxon>
        <taxon>Neoptera</taxon>
        <taxon>Endopterygota</taxon>
        <taxon>Diptera</taxon>
        <taxon>Nematocera</taxon>
        <taxon>Culicoidea</taxon>
        <taxon>Culicidae</taxon>
        <taxon>Culicinae</taxon>
        <taxon>Culicini</taxon>
        <taxon>Culex</taxon>
        <taxon>Culex</taxon>
    </lineage>
</organism>
<dbReference type="AlphaFoldDB" id="A0A8D8AI94"/>
<evidence type="ECO:0000313" key="1">
    <source>
        <dbReference type="EMBL" id="CAG6455122.1"/>
    </source>
</evidence>
<proteinExistence type="predicted"/>
<sequence length="100" mass="11288">MLEIRSEDVERKCHSQLCQKIRVLNARRTACAESYKDDQRVRVRKAIVELRRLADQNARATKSVDTIKAVSISSVRIPARDCVASMRSARSSTTNRSAVV</sequence>